<dbReference type="AlphaFoldDB" id="A0AAV4EK87"/>
<dbReference type="PANTHER" id="PTHR10697">
    <property type="entry name" value="MAMMALIAN EPENDYMIN-RELATED PROTEIN 1"/>
    <property type="match status" value="1"/>
</dbReference>
<keyword evidence="2" id="KW-1185">Reference proteome</keyword>
<evidence type="ECO:0000313" key="1">
    <source>
        <dbReference type="EMBL" id="GFR61523.1"/>
    </source>
</evidence>
<comment type="caution">
    <text evidence="1">The sequence shown here is derived from an EMBL/GenBank/DDBJ whole genome shotgun (WGS) entry which is preliminary data.</text>
</comment>
<dbReference type="Pfam" id="PF00811">
    <property type="entry name" value="Ependymin"/>
    <property type="match status" value="1"/>
</dbReference>
<name>A0AAV4EK87_9GAST</name>
<dbReference type="EMBL" id="BMAT01010843">
    <property type="protein sequence ID" value="GFR61523.1"/>
    <property type="molecule type" value="Genomic_DNA"/>
</dbReference>
<dbReference type="InterPro" id="IPR001299">
    <property type="entry name" value="Ependymin"/>
</dbReference>
<dbReference type="GO" id="GO:0005764">
    <property type="term" value="C:lysosome"/>
    <property type="evidence" value="ECO:0007669"/>
    <property type="project" value="TreeGrafter"/>
</dbReference>
<dbReference type="Proteomes" id="UP000762676">
    <property type="component" value="Unassembled WGS sequence"/>
</dbReference>
<sequence>MYVDNYEKGKCWKKKLEREFRKACIPRDAKSLGDYYLGLEGGYKVSSYNIKGERMNSILTVQTMMKDVCAPIGEISMGQAGRYDILKNVGYSGITPGIKNDTVFDVPKDCTDDWKDFDLPIDVDRQDYIFGL</sequence>
<proteinExistence type="predicted"/>
<dbReference type="GO" id="GO:0005576">
    <property type="term" value="C:extracellular region"/>
    <property type="evidence" value="ECO:0007669"/>
    <property type="project" value="InterPro"/>
</dbReference>
<evidence type="ECO:0000313" key="2">
    <source>
        <dbReference type="Proteomes" id="UP000762676"/>
    </source>
</evidence>
<accession>A0AAV4EK87</accession>
<protein>
    <submittedName>
        <fullName evidence="1">Mammalian ependymin-related protein 1-like</fullName>
    </submittedName>
</protein>
<gene>
    <name evidence="1" type="ORF">ElyMa_005433600</name>
</gene>
<dbReference type="GO" id="GO:0005509">
    <property type="term" value="F:calcium ion binding"/>
    <property type="evidence" value="ECO:0007669"/>
    <property type="project" value="InterPro"/>
</dbReference>
<dbReference type="GO" id="GO:0007160">
    <property type="term" value="P:cell-matrix adhesion"/>
    <property type="evidence" value="ECO:0007669"/>
    <property type="project" value="InterPro"/>
</dbReference>
<dbReference type="PANTHER" id="PTHR10697:SF13">
    <property type="entry name" value="RICIN B LECTIN DOMAIN-CONTAINING PROTEIN"/>
    <property type="match status" value="1"/>
</dbReference>
<reference evidence="1 2" key="1">
    <citation type="journal article" date="2021" name="Elife">
        <title>Chloroplast acquisition without the gene transfer in kleptoplastic sea slugs, Plakobranchus ocellatus.</title>
        <authorList>
            <person name="Maeda T."/>
            <person name="Takahashi S."/>
            <person name="Yoshida T."/>
            <person name="Shimamura S."/>
            <person name="Takaki Y."/>
            <person name="Nagai Y."/>
            <person name="Toyoda A."/>
            <person name="Suzuki Y."/>
            <person name="Arimoto A."/>
            <person name="Ishii H."/>
            <person name="Satoh N."/>
            <person name="Nishiyama T."/>
            <person name="Hasebe M."/>
            <person name="Maruyama T."/>
            <person name="Minagawa J."/>
            <person name="Obokata J."/>
            <person name="Shigenobu S."/>
        </authorList>
    </citation>
    <scope>NUCLEOTIDE SEQUENCE [LARGE SCALE GENOMIC DNA]</scope>
</reference>
<organism evidence="1 2">
    <name type="scientific">Elysia marginata</name>
    <dbReference type="NCBI Taxonomy" id="1093978"/>
    <lineage>
        <taxon>Eukaryota</taxon>
        <taxon>Metazoa</taxon>
        <taxon>Spiralia</taxon>
        <taxon>Lophotrochozoa</taxon>
        <taxon>Mollusca</taxon>
        <taxon>Gastropoda</taxon>
        <taxon>Heterobranchia</taxon>
        <taxon>Euthyneura</taxon>
        <taxon>Panpulmonata</taxon>
        <taxon>Sacoglossa</taxon>
        <taxon>Placobranchoidea</taxon>
        <taxon>Plakobranchidae</taxon>
        <taxon>Elysia</taxon>
    </lineage>
</organism>